<keyword evidence="2" id="KW-0472">Membrane</keyword>
<dbReference type="SUPFAM" id="SSF49452">
    <property type="entry name" value="Starch-binding domain-like"/>
    <property type="match status" value="1"/>
</dbReference>
<protein>
    <submittedName>
        <fullName evidence="4">TonB-dependent receptor</fullName>
    </submittedName>
</protein>
<evidence type="ECO:0000256" key="2">
    <source>
        <dbReference type="ARBA" id="ARBA00023136"/>
    </source>
</evidence>
<name>A0A9X1RYC1_9FLAO</name>
<comment type="subcellular location">
    <subcellularLocation>
        <location evidence="1">Cell outer membrane</location>
    </subcellularLocation>
</comment>
<organism evidence="4 5">
    <name type="scientific">Christiangramia sediminis</name>
    <dbReference type="NCBI Taxonomy" id="2881336"/>
    <lineage>
        <taxon>Bacteria</taxon>
        <taxon>Pseudomonadati</taxon>
        <taxon>Bacteroidota</taxon>
        <taxon>Flavobacteriia</taxon>
        <taxon>Flavobacteriales</taxon>
        <taxon>Flavobacteriaceae</taxon>
        <taxon>Christiangramia</taxon>
    </lineage>
</organism>
<dbReference type="InterPro" id="IPR013784">
    <property type="entry name" value="Carb-bd-like_fold"/>
</dbReference>
<sequence>MYIRFILVFLAMLIGMSGNSQQITLNGKFADAFTEVPLPQVKVSIESFFSEAYSNSEGEFSLELNNITFGEYILRIDKPGYLLKRIPVNLSTAEKTFESILLEPDPTFELTHQNTISLSDAELLSDESEFDNISGILQSSRDVFLNAAAFDFSQTFFRPRGLGSEYGKILINGLEMNKMYDGRPLWANWGGLNDVQRNQIFSNGIAANDFQFGGLGGTTNIIMRASKYQKGGRLSLASANRSYTGRIMATYASGEQQNGWYYAVSLGRRFAEEAYIDGTLYSANSVFVSAEKKLGKDHFLNFSGIYTPNTRGRSAAITEEVLDLKGRTYNPYWGFQNDEIRNSRIREIKEPVLMLNHSWDLSEKIKLNTGISYQFGEISNSRIDYGGTSLNVANAQNSFIGGGANPDPSYYQKLPSYFLRFQDDQNFESAFRARNEIAENGQLDWNSLYLANTNANASAGNSIYVLAEDVNKDNQFAVNSNLSWELRNNLKLNSSLRYQSLKSANFARIKDLLGGNQFLDIDIFVQDEFGDVTGLAAQSDLQNLNRLVSEGERYKYNYEVEARESELFTQLQWTERKFEIYLSGNVEAVGYQRSGKYKNGVFPESSLGRSKDAEFLNFGIKSGAIYKISGRQNLEINSGFFTKATGFRNAFINPRQNDLLVDDLSSEQILTGDLSYRYRSSFLNFRITGYYTEINNITEVSYYFAEGLSGLERETTAAFVQEVLSGLNKKYYGLEAGAESQITSTIKLKAALALGEYVYANNPNLSLNSAGFQSNLDYGKAYLKNYHLPGGPQTAAQIGFEYRDPDFWWFGISHNYFANGFVDINPLTRTLNFQQDYDGLPLLDYDSNIASELLKQEKFEDYFLTNIVGGKSWRIKDNYLGTFISLNNIFDVFYKSGGYEQARNSNYRNLKEDFDRDLPLFSNKYWYGQGTTFFANIYLRF</sequence>
<dbReference type="GO" id="GO:0009279">
    <property type="term" value="C:cell outer membrane"/>
    <property type="evidence" value="ECO:0007669"/>
    <property type="project" value="UniProtKB-SubCell"/>
</dbReference>
<reference evidence="4" key="1">
    <citation type="submission" date="2021-10" db="EMBL/GenBank/DDBJ databases">
        <title>Gramella sp. ASW11-100T, isolated from marine sediment.</title>
        <authorList>
            <person name="Xia C."/>
        </authorList>
    </citation>
    <scope>NUCLEOTIDE SEQUENCE</scope>
    <source>
        <strain evidence="4">ASW11-100</strain>
    </source>
</reference>
<evidence type="ECO:0000256" key="1">
    <source>
        <dbReference type="ARBA" id="ARBA00004442"/>
    </source>
</evidence>
<keyword evidence="4" id="KW-0675">Receptor</keyword>
<evidence type="ECO:0000256" key="3">
    <source>
        <dbReference type="ARBA" id="ARBA00023237"/>
    </source>
</evidence>
<dbReference type="Proteomes" id="UP001139414">
    <property type="component" value="Unassembled WGS sequence"/>
</dbReference>
<keyword evidence="3" id="KW-0998">Cell outer membrane</keyword>
<accession>A0A9X1RYC1</accession>
<dbReference type="GO" id="GO:0030246">
    <property type="term" value="F:carbohydrate binding"/>
    <property type="evidence" value="ECO:0007669"/>
    <property type="project" value="InterPro"/>
</dbReference>
<dbReference type="EMBL" id="JAJBZG010000005">
    <property type="protein sequence ID" value="MCB7481747.1"/>
    <property type="molecule type" value="Genomic_DNA"/>
</dbReference>
<evidence type="ECO:0000313" key="5">
    <source>
        <dbReference type="Proteomes" id="UP001139414"/>
    </source>
</evidence>
<dbReference type="Gene3D" id="2.40.170.20">
    <property type="entry name" value="TonB-dependent receptor, beta-barrel domain"/>
    <property type="match status" value="1"/>
</dbReference>
<dbReference type="SUPFAM" id="SSF56935">
    <property type="entry name" value="Porins"/>
    <property type="match status" value="1"/>
</dbReference>
<dbReference type="InterPro" id="IPR036942">
    <property type="entry name" value="Beta-barrel_TonB_sf"/>
</dbReference>
<evidence type="ECO:0000313" key="4">
    <source>
        <dbReference type="EMBL" id="MCB7481747.1"/>
    </source>
</evidence>
<comment type="caution">
    <text evidence="4">The sequence shown here is derived from an EMBL/GenBank/DDBJ whole genome shotgun (WGS) entry which is preliminary data.</text>
</comment>
<dbReference type="RefSeq" id="WP_229340997.1">
    <property type="nucleotide sequence ID" value="NZ_JAJBZG010000005.1"/>
</dbReference>
<proteinExistence type="predicted"/>
<gene>
    <name evidence="4" type="ORF">LGQ90_10785</name>
</gene>
<keyword evidence="5" id="KW-1185">Reference proteome</keyword>
<dbReference type="AlphaFoldDB" id="A0A9X1RYC1"/>